<proteinExistence type="predicted"/>
<reference evidence="2 3" key="1">
    <citation type="submission" date="2019-06" db="EMBL/GenBank/DDBJ databases">
        <title>Whole genome shotgun sequence of Streptomyces gardneri NBRC 12865.</title>
        <authorList>
            <person name="Hosoyama A."/>
            <person name="Uohara A."/>
            <person name="Ohji S."/>
            <person name="Ichikawa N."/>
        </authorList>
    </citation>
    <scope>NUCLEOTIDE SEQUENCE [LARGE SCALE GENOMIC DNA]</scope>
    <source>
        <strain evidence="2 3">NBRC 12865</strain>
    </source>
</reference>
<protein>
    <submittedName>
        <fullName evidence="2">Uncharacterized protein</fullName>
    </submittedName>
</protein>
<dbReference type="Proteomes" id="UP000315226">
    <property type="component" value="Unassembled WGS sequence"/>
</dbReference>
<sequence>MVTALVPTETADEPVRGSSLLLPVCASCPVITEGPAPARAGPLSVSGERVRGPEAPVRG</sequence>
<evidence type="ECO:0000256" key="1">
    <source>
        <dbReference type="SAM" id="MobiDB-lite"/>
    </source>
</evidence>
<name>A0A4Y3RJE8_9ACTN</name>
<evidence type="ECO:0000313" key="2">
    <source>
        <dbReference type="EMBL" id="GEB57048.1"/>
    </source>
</evidence>
<gene>
    <name evidence="2" type="ORF">SGA01_26530</name>
</gene>
<organism evidence="2 3">
    <name type="scientific">Streptomyces gardneri</name>
    <dbReference type="NCBI Taxonomy" id="66892"/>
    <lineage>
        <taxon>Bacteria</taxon>
        <taxon>Bacillati</taxon>
        <taxon>Actinomycetota</taxon>
        <taxon>Actinomycetes</taxon>
        <taxon>Kitasatosporales</taxon>
        <taxon>Streptomycetaceae</taxon>
        <taxon>Streptomyces</taxon>
    </lineage>
</organism>
<feature type="region of interest" description="Disordered" evidence="1">
    <location>
        <begin position="36"/>
        <end position="59"/>
    </location>
</feature>
<accession>A0A4Y3RJE8</accession>
<dbReference type="AlphaFoldDB" id="A0A4Y3RJE8"/>
<dbReference type="EMBL" id="BJMN01000015">
    <property type="protein sequence ID" value="GEB57048.1"/>
    <property type="molecule type" value="Genomic_DNA"/>
</dbReference>
<comment type="caution">
    <text evidence="2">The sequence shown here is derived from an EMBL/GenBank/DDBJ whole genome shotgun (WGS) entry which is preliminary data.</text>
</comment>
<evidence type="ECO:0000313" key="3">
    <source>
        <dbReference type="Proteomes" id="UP000315226"/>
    </source>
</evidence>
<keyword evidence="3" id="KW-1185">Reference proteome</keyword>